<dbReference type="Proteomes" id="UP001148018">
    <property type="component" value="Unassembled WGS sequence"/>
</dbReference>
<dbReference type="SUPFAM" id="SSF103657">
    <property type="entry name" value="BAR/IMD domain-like"/>
    <property type="match status" value="1"/>
</dbReference>
<evidence type="ECO:0000256" key="5">
    <source>
        <dbReference type="PROSITE-ProRule" id="PRU01077"/>
    </source>
</evidence>
<comment type="caution">
    <text evidence="9">The sequence shown here is derived from an EMBL/GenBank/DDBJ whole genome shotgun (WGS) entry which is preliminary data.</text>
</comment>
<dbReference type="PANTHER" id="PTHR23065:SF6">
    <property type="entry name" value="F-BAR DOMAIN ONLY PROTEIN 1"/>
    <property type="match status" value="1"/>
</dbReference>
<evidence type="ECO:0000313" key="10">
    <source>
        <dbReference type="Proteomes" id="UP001148018"/>
    </source>
</evidence>
<accession>A0A9Q0IJA5</accession>
<keyword evidence="4" id="KW-0472">Membrane</keyword>
<feature type="domain" description="F-BAR" evidence="8">
    <location>
        <begin position="1"/>
        <end position="226"/>
    </location>
</feature>
<dbReference type="Gene3D" id="1.20.1270.60">
    <property type="entry name" value="Arfaptin homology (AH) domain/BAR domain"/>
    <property type="match status" value="1"/>
</dbReference>
<keyword evidence="4" id="KW-0168">Coated pit</keyword>
<feature type="domain" description="MHD" evidence="7">
    <location>
        <begin position="845"/>
        <end position="1074"/>
    </location>
</feature>
<dbReference type="OrthoDB" id="5593455at2759"/>
<evidence type="ECO:0000256" key="3">
    <source>
        <dbReference type="ARBA" id="ARBA00023054"/>
    </source>
</evidence>
<reference evidence="9" key="1">
    <citation type="submission" date="2022-07" db="EMBL/GenBank/DDBJ databases">
        <title>Chromosome-level genome of Muraenolepis orangiensis.</title>
        <authorList>
            <person name="Kim J."/>
        </authorList>
    </citation>
    <scope>NUCLEOTIDE SEQUENCE</scope>
    <source>
        <strain evidence="9">KU_S4_2022</strain>
        <tissue evidence="9">Muscle</tissue>
    </source>
</reference>
<dbReference type="GO" id="GO:0005886">
    <property type="term" value="C:plasma membrane"/>
    <property type="evidence" value="ECO:0007669"/>
    <property type="project" value="TreeGrafter"/>
</dbReference>
<keyword evidence="10" id="KW-1185">Reference proteome</keyword>
<evidence type="ECO:0000256" key="1">
    <source>
        <dbReference type="ARBA" id="ARBA00004283"/>
    </source>
</evidence>
<comment type="subcellular location">
    <subcellularLocation>
        <location evidence="1">Membrane</location>
        <location evidence="1">Clathrin-coated pit</location>
        <topology evidence="1">Peripheral membrane protein</topology>
        <orientation evidence="1">Cytoplasmic side</orientation>
    </subcellularLocation>
</comment>
<dbReference type="InterPro" id="IPR054713">
    <property type="entry name" value="GMIP/FCHO2-like_FCH"/>
</dbReference>
<evidence type="ECO:0000259" key="8">
    <source>
        <dbReference type="PROSITE" id="PS51741"/>
    </source>
</evidence>
<dbReference type="InterPro" id="IPR028565">
    <property type="entry name" value="MHD"/>
</dbReference>
<dbReference type="Gene3D" id="2.60.40.1170">
    <property type="entry name" value="Mu homology domain, subdomain B"/>
    <property type="match status" value="2"/>
</dbReference>
<feature type="compositionally biased region" description="Low complexity" evidence="6">
    <location>
        <begin position="746"/>
        <end position="759"/>
    </location>
</feature>
<dbReference type="SUPFAM" id="SSF49447">
    <property type="entry name" value="Second domain of Mu2 adaptin subunit (ap50) of ap2 adaptor"/>
    <property type="match status" value="1"/>
</dbReference>
<dbReference type="InterPro" id="IPR027267">
    <property type="entry name" value="AH/BAR_dom_sf"/>
</dbReference>
<evidence type="ECO:0000256" key="4">
    <source>
        <dbReference type="ARBA" id="ARBA00023176"/>
    </source>
</evidence>
<organism evidence="9 10">
    <name type="scientific">Muraenolepis orangiensis</name>
    <name type="common">Patagonian moray cod</name>
    <dbReference type="NCBI Taxonomy" id="630683"/>
    <lineage>
        <taxon>Eukaryota</taxon>
        <taxon>Metazoa</taxon>
        <taxon>Chordata</taxon>
        <taxon>Craniata</taxon>
        <taxon>Vertebrata</taxon>
        <taxon>Euteleostomi</taxon>
        <taxon>Actinopterygii</taxon>
        <taxon>Neopterygii</taxon>
        <taxon>Teleostei</taxon>
        <taxon>Neoteleostei</taxon>
        <taxon>Acanthomorphata</taxon>
        <taxon>Zeiogadaria</taxon>
        <taxon>Gadariae</taxon>
        <taxon>Gadiformes</taxon>
        <taxon>Muraenolepidoidei</taxon>
        <taxon>Muraenolepididae</taxon>
        <taxon>Muraenolepis</taxon>
    </lineage>
</organism>
<feature type="region of interest" description="Disordered" evidence="6">
    <location>
        <begin position="485"/>
        <end position="595"/>
    </location>
</feature>
<dbReference type="InterPro" id="IPR018808">
    <property type="entry name" value="Muniscin_C"/>
</dbReference>
<protein>
    <recommendedName>
        <fullName evidence="11">MHD domain-containing protein</fullName>
    </recommendedName>
</protein>
<dbReference type="GO" id="GO:0005905">
    <property type="term" value="C:clathrin-coated pit"/>
    <property type="evidence" value="ECO:0007669"/>
    <property type="project" value="UniProtKB-SubCell"/>
</dbReference>
<feature type="region of interest" description="Disordered" evidence="6">
    <location>
        <begin position="416"/>
        <end position="469"/>
    </location>
</feature>
<feature type="region of interest" description="Disordered" evidence="6">
    <location>
        <begin position="704"/>
        <end position="729"/>
    </location>
</feature>
<evidence type="ECO:0008006" key="11">
    <source>
        <dbReference type="Google" id="ProtNLM"/>
    </source>
</evidence>
<evidence type="ECO:0000259" key="7">
    <source>
        <dbReference type="PROSITE" id="PS51072"/>
    </source>
</evidence>
<evidence type="ECO:0000256" key="2">
    <source>
        <dbReference type="ARBA" id="ARBA00022583"/>
    </source>
</evidence>
<feature type="compositionally biased region" description="Basic and acidic residues" evidence="6">
    <location>
        <begin position="426"/>
        <end position="444"/>
    </location>
</feature>
<gene>
    <name evidence="9" type="ORF">NHX12_033992</name>
</gene>
<dbReference type="Pfam" id="PF22699">
    <property type="entry name" value="GMIP-like_FCH"/>
    <property type="match status" value="1"/>
</dbReference>
<dbReference type="EMBL" id="JANIIK010000048">
    <property type="protein sequence ID" value="KAJ3600040.1"/>
    <property type="molecule type" value="Genomic_DNA"/>
</dbReference>
<feature type="region of interest" description="Disordered" evidence="6">
    <location>
        <begin position="744"/>
        <end position="836"/>
    </location>
</feature>
<dbReference type="GO" id="GO:0030136">
    <property type="term" value="C:clathrin-coated vesicle"/>
    <property type="evidence" value="ECO:0007669"/>
    <property type="project" value="TreeGrafter"/>
</dbReference>
<dbReference type="AlphaFoldDB" id="A0A9Q0IJA5"/>
<feature type="compositionally biased region" description="Polar residues" evidence="6">
    <location>
        <begin position="800"/>
        <end position="814"/>
    </location>
</feature>
<keyword evidence="2" id="KW-0254">Endocytosis</keyword>
<proteinExistence type="predicted"/>
<dbReference type="PANTHER" id="PTHR23065">
    <property type="entry name" value="PROLINE-SERINE-THREONINE PHOSPHATASE INTERACTING PROTEIN 1"/>
    <property type="match status" value="1"/>
</dbReference>
<dbReference type="PROSITE" id="PS51072">
    <property type="entry name" value="MHD"/>
    <property type="match status" value="1"/>
</dbReference>
<evidence type="ECO:0000313" key="9">
    <source>
        <dbReference type="EMBL" id="KAJ3600040.1"/>
    </source>
</evidence>
<dbReference type="InterPro" id="IPR036168">
    <property type="entry name" value="AP2_Mu_C_sf"/>
</dbReference>
<dbReference type="Pfam" id="PF10291">
    <property type="entry name" value="muHD"/>
    <property type="match status" value="1"/>
</dbReference>
<dbReference type="InterPro" id="IPR031160">
    <property type="entry name" value="F_BAR_dom"/>
</dbReference>
<keyword evidence="3 5" id="KW-0175">Coiled coil</keyword>
<dbReference type="PROSITE" id="PS51741">
    <property type="entry name" value="F_BAR"/>
    <property type="match status" value="1"/>
</dbReference>
<feature type="compositionally biased region" description="Polar residues" evidence="6">
    <location>
        <begin position="539"/>
        <end position="550"/>
    </location>
</feature>
<feature type="compositionally biased region" description="Polar residues" evidence="6">
    <location>
        <begin position="445"/>
        <end position="463"/>
    </location>
</feature>
<name>A0A9Q0IJA5_9TELE</name>
<sequence>MKHGQLATKEMAEFIRERAAVEESYSKSMCKLSKIASNGSPQGTYAPMWDVFRVSSDKQALCHLELMRKMNDLIRDINKYGDEQCKIHRKTKEEELGTLEAVQVLQVQNGQLQKAREGYHTRCGELDRLRKECAPQKEVEKAELKSKKAAESLVVCIEKYNRVGGEFEQKMSDSAQKFQDIEEAHLRQMKQLIKGYSHSIEDTHVQVGQVHEEFKQNVENIGIDNLIQKFAEQKGTAVVGFEEYMPALVAEGGKKSRGKAFRIPGLGKRDKEPGTTDSAIVDTLNSPLDVDEEGFVIRADGNQNDILFLPLLFGELLFLKPAQGTPHEADSPRPPATLTTAWSPDGYLMTPLHENNFYSSDSDFDDEEPKKFHIQIRPVASSGRYSSAATEKELKATVGALSLPPNPGVAIKRHLSRASSTTGGHSEGDGEGASHRDGEPEGLRRSTSSPNHSRLSSTASGSDSLFGPPLDSAFKSKSFAGREQLREQSTFGASEYGAFSSDSSSPDNVEDSGLDSPSHQPLGPSPEPMGWVAWPPSAPQSKEPTPQTLSRPADPFLSAFRDPSPGRSPRPLDEPPEVWPAGPSRSPWDQLDADPSAGRFSAFSQSTPAVEASVWNCKRIPVEDPFLAAFERTVGVETAPSHNAWPATSHDPFAITMIGSPTHQSALSVAAAPATPSAMSGGRLAASAGCLSVAPPRKELLNWNSVHNPFSNGGPPAPSKHSGPQEDLCFSTDKDQDCLDLSGQPACSKASQQGSSKAAFRQDRQDSAELLAAAPPRPARSRRTSGRPSGCERARDGDWGSQTQAPSPAGTGQVSPLPYPHPEHPPRHLHLSRGPSPISLSTQEAWPVAAAITEYINAYFKGGEHNRVDHFLPNQKLLYSDPSQSDPDSRDLWFNMQALEIHLQREAQLNPQASYYNVGLLKYQVSSQDPGRAPLLLSAECQRSGTVTRVSLDYHCCPATAPSTQLAAVQVLLPLDHTATDLQCQPPATWNAEERRLLWKLPNLSPTNHSKGSGTLCASWQCLEAPRGPPPSLAVQFVGSGASLSGMDVELVGSRYRMSLVKRRFATGPNHLALGLRVGPWTGRLALRLAVIELIPVVQEDG</sequence>
<evidence type="ECO:0000256" key="6">
    <source>
        <dbReference type="SAM" id="MobiDB-lite"/>
    </source>
</evidence>
<dbReference type="GO" id="GO:0048268">
    <property type="term" value="P:clathrin coat assembly"/>
    <property type="evidence" value="ECO:0007669"/>
    <property type="project" value="TreeGrafter"/>
</dbReference>
<dbReference type="GO" id="GO:0072583">
    <property type="term" value="P:clathrin-dependent endocytosis"/>
    <property type="evidence" value="ECO:0007669"/>
    <property type="project" value="TreeGrafter"/>
</dbReference>